<evidence type="ECO:0000313" key="7">
    <source>
        <dbReference type="EMBL" id="CAG8436057.1"/>
    </source>
</evidence>
<dbReference type="GO" id="GO:0005737">
    <property type="term" value="C:cytoplasm"/>
    <property type="evidence" value="ECO:0007669"/>
    <property type="project" value="TreeGrafter"/>
</dbReference>
<keyword evidence="2" id="KW-0560">Oxidoreductase</keyword>
<feature type="compositionally biased region" description="Pro residues" evidence="4">
    <location>
        <begin position="38"/>
        <end position="51"/>
    </location>
</feature>
<dbReference type="FunFam" id="1.10.1870.10:FF:000002">
    <property type="entry name" value="Saccharopine dehydrogenase Lys9"/>
    <property type="match status" value="1"/>
</dbReference>
<keyword evidence="3" id="KW-0457">Lysine biosynthesis</keyword>
<dbReference type="Gene3D" id="3.30.360.10">
    <property type="entry name" value="Dihydrodipicolinate Reductase, domain 2"/>
    <property type="match status" value="1"/>
</dbReference>
<dbReference type="SUPFAM" id="SSF51735">
    <property type="entry name" value="NAD(P)-binding Rossmann-fold domains"/>
    <property type="match status" value="1"/>
</dbReference>
<dbReference type="InterPro" id="IPR032095">
    <property type="entry name" value="Sacchrp_dh-like_C"/>
</dbReference>
<feature type="domain" description="Saccharopine dehydrogenase NADP binding" evidence="5">
    <location>
        <begin position="304"/>
        <end position="416"/>
    </location>
</feature>
<dbReference type="Pfam" id="PF03435">
    <property type="entry name" value="Sacchrp_dh_NADP"/>
    <property type="match status" value="1"/>
</dbReference>
<gene>
    <name evidence="7" type="ORF">AGERDE_LOCUS615</name>
</gene>
<feature type="compositionally biased region" description="Low complexity" evidence="4">
    <location>
        <begin position="13"/>
        <end position="37"/>
    </location>
</feature>
<evidence type="ECO:0000256" key="1">
    <source>
        <dbReference type="ARBA" id="ARBA00022857"/>
    </source>
</evidence>
<keyword evidence="8" id="KW-1185">Reference proteome</keyword>
<proteinExistence type="predicted"/>
<evidence type="ECO:0000256" key="2">
    <source>
        <dbReference type="ARBA" id="ARBA00023002"/>
    </source>
</evidence>
<dbReference type="PANTHER" id="PTHR11133">
    <property type="entry name" value="SACCHAROPINE DEHYDROGENASE"/>
    <property type="match status" value="1"/>
</dbReference>
<dbReference type="InterPro" id="IPR051168">
    <property type="entry name" value="AASS"/>
</dbReference>
<dbReference type="OrthoDB" id="10059875at2759"/>
<evidence type="ECO:0000259" key="5">
    <source>
        <dbReference type="Pfam" id="PF03435"/>
    </source>
</evidence>
<keyword evidence="3" id="KW-0028">Amino-acid biosynthesis</keyword>
<keyword evidence="1" id="KW-0521">NADP</keyword>
<dbReference type="InterPro" id="IPR005097">
    <property type="entry name" value="Sacchrp_dh_NADP-bd"/>
</dbReference>
<protein>
    <submittedName>
        <fullName evidence="7">749_t:CDS:1</fullName>
    </submittedName>
</protein>
<dbReference type="Proteomes" id="UP000789831">
    <property type="component" value="Unassembled WGS sequence"/>
</dbReference>
<sequence>MENPRAVSPPIPHISTSSSGASTNNSNNAPATSILPNAPFPQPAPRPPSLPSTPTTADLASGINPHSSYENFTELVHKRILTFQYLKRAHEGRIHWFNTVCLSKEDFVALDKDDRKRRTGGFFILGASLAPILDNTNPNDYVRALMVMLQEFEYHTNENPRQKMKMFFRKSKINKDEDASFQESGEYTYLFVPNIPFELDYFQTFYTLCDILVEIYHKFLIDTANLWSGSFVESVTKVDGRFKKIISSVTKDIDQLARNAIKEELRSIDSMIMMSSGNNSSNNKKDKEKEKDMNVSINSDSWDGFVAGPAAEYILRRPENHLTIGTAVRHIEHARALARPFGSRATAITLDVTNEEALDNQISKYDLVISLIPYTLHPLVIKSALKFKKNVVTTSYVSDAIKAFDKAAKEAGVTIMNEIGLDPGIDHLYAIKTINEVHQKGGKILSFISYCGGLPAPENSNNPLGYKFSWSSRGVLLALRNSAKYYENGKIVEIDGPDLMDSAKPYHIYPGFAFVAYANRDSTSFKERYNIPEAKTVLRGTLRYQGFPSFIKVLVDIGFLDDTQQDYLQPDAQDISWNQVLARLLSSSSIQENDLRAEIRSKRFGNVEHDDLEIILNGFKWLGLFSSDLVDRRGTLLDTLCATLEEKMKYGEGERDMVILQHKFGIELKDGTQETQTSTLLAYGNPAIYSAMATTVGIPCGIAAQLVLDGVISKKGVLAPYSPEINDPIIKELEKEGIKVLEEKW</sequence>
<dbReference type="Gene3D" id="1.10.1870.10">
    <property type="entry name" value="Domain 3, Saccharopine reductase"/>
    <property type="match status" value="1"/>
</dbReference>
<dbReference type="AlphaFoldDB" id="A0A9N8V192"/>
<evidence type="ECO:0000259" key="6">
    <source>
        <dbReference type="Pfam" id="PF16653"/>
    </source>
</evidence>
<accession>A0A9N8V192</accession>
<name>A0A9N8V192_9GLOM</name>
<comment type="caution">
    <text evidence="7">The sequence shown here is derived from an EMBL/GenBank/DDBJ whole genome shotgun (WGS) entry which is preliminary data.</text>
</comment>
<dbReference type="GO" id="GO:0004753">
    <property type="term" value="F:saccharopine dehydrogenase activity"/>
    <property type="evidence" value="ECO:0007669"/>
    <property type="project" value="TreeGrafter"/>
</dbReference>
<dbReference type="SUPFAM" id="SSF55347">
    <property type="entry name" value="Glyceraldehyde-3-phosphate dehydrogenase-like, C-terminal domain"/>
    <property type="match status" value="1"/>
</dbReference>
<evidence type="ECO:0000256" key="4">
    <source>
        <dbReference type="SAM" id="MobiDB-lite"/>
    </source>
</evidence>
<dbReference type="Pfam" id="PF16653">
    <property type="entry name" value="Sacchrp_dh_C"/>
    <property type="match status" value="1"/>
</dbReference>
<dbReference type="InterPro" id="IPR036291">
    <property type="entry name" value="NAD(P)-bd_dom_sf"/>
</dbReference>
<feature type="region of interest" description="Disordered" evidence="4">
    <location>
        <begin position="1"/>
        <end position="63"/>
    </location>
</feature>
<dbReference type="PANTHER" id="PTHR11133:SF22">
    <property type="entry name" value="ALPHA-AMINOADIPIC SEMIALDEHYDE SYNTHASE, MITOCHONDRIAL"/>
    <property type="match status" value="1"/>
</dbReference>
<dbReference type="EMBL" id="CAJVPL010000031">
    <property type="protein sequence ID" value="CAG8436057.1"/>
    <property type="molecule type" value="Genomic_DNA"/>
</dbReference>
<dbReference type="Gene3D" id="3.40.50.720">
    <property type="entry name" value="NAD(P)-binding Rossmann-like Domain"/>
    <property type="match status" value="1"/>
</dbReference>
<evidence type="ECO:0000256" key="3">
    <source>
        <dbReference type="ARBA" id="ARBA00023154"/>
    </source>
</evidence>
<dbReference type="FunFam" id="3.30.360.10:FF:000008">
    <property type="entry name" value="Alpha-aminoadipic semialdehyde synthase, mitochondrial"/>
    <property type="match status" value="1"/>
</dbReference>
<dbReference type="GO" id="GO:0019878">
    <property type="term" value="P:lysine biosynthetic process via aminoadipic acid"/>
    <property type="evidence" value="ECO:0007669"/>
    <property type="project" value="TreeGrafter"/>
</dbReference>
<organism evidence="7 8">
    <name type="scientific">Ambispora gerdemannii</name>
    <dbReference type="NCBI Taxonomy" id="144530"/>
    <lineage>
        <taxon>Eukaryota</taxon>
        <taxon>Fungi</taxon>
        <taxon>Fungi incertae sedis</taxon>
        <taxon>Mucoromycota</taxon>
        <taxon>Glomeromycotina</taxon>
        <taxon>Glomeromycetes</taxon>
        <taxon>Archaeosporales</taxon>
        <taxon>Ambisporaceae</taxon>
        <taxon>Ambispora</taxon>
    </lineage>
</organism>
<evidence type="ECO:0000313" key="8">
    <source>
        <dbReference type="Proteomes" id="UP000789831"/>
    </source>
</evidence>
<feature type="domain" description="Saccharopine dehydrogenase-like C-terminal" evidence="6">
    <location>
        <begin position="420"/>
        <end position="738"/>
    </location>
</feature>
<reference evidence="7" key="1">
    <citation type="submission" date="2021-06" db="EMBL/GenBank/DDBJ databases">
        <authorList>
            <person name="Kallberg Y."/>
            <person name="Tangrot J."/>
            <person name="Rosling A."/>
        </authorList>
    </citation>
    <scope>NUCLEOTIDE SEQUENCE</scope>
    <source>
        <strain evidence="7">MT106</strain>
    </source>
</reference>